<dbReference type="Proteomes" id="UP000636709">
    <property type="component" value="Unassembled WGS sequence"/>
</dbReference>
<dbReference type="OrthoDB" id="692340at2759"/>
<name>A0A835AIS6_9POAL</name>
<evidence type="ECO:0000256" key="1">
    <source>
        <dbReference type="SAM" id="SignalP"/>
    </source>
</evidence>
<protein>
    <submittedName>
        <fullName evidence="2">Uncharacterized protein</fullName>
    </submittedName>
</protein>
<keyword evidence="3" id="KW-1185">Reference proteome</keyword>
<dbReference type="EMBL" id="JACEFO010002295">
    <property type="protein sequence ID" value="KAF8667789.1"/>
    <property type="molecule type" value="Genomic_DNA"/>
</dbReference>
<comment type="caution">
    <text evidence="2">The sequence shown here is derived from an EMBL/GenBank/DDBJ whole genome shotgun (WGS) entry which is preliminary data.</text>
</comment>
<organism evidence="2 3">
    <name type="scientific">Digitaria exilis</name>
    <dbReference type="NCBI Taxonomy" id="1010633"/>
    <lineage>
        <taxon>Eukaryota</taxon>
        <taxon>Viridiplantae</taxon>
        <taxon>Streptophyta</taxon>
        <taxon>Embryophyta</taxon>
        <taxon>Tracheophyta</taxon>
        <taxon>Spermatophyta</taxon>
        <taxon>Magnoliopsida</taxon>
        <taxon>Liliopsida</taxon>
        <taxon>Poales</taxon>
        <taxon>Poaceae</taxon>
        <taxon>PACMAD clade</taxon>
        <taxon>Panicoideae</taxon>
        <taxon>Panicodae</taxon>
        <taxon>Paniceae</taxon>
        <taxon>Anthephorinae</taxon>
        <taxon>Digitaria</taxon>
    </lineage>
</organism>
<keyword evidence="1" id="KW-0732">Signal</keyword>
<feature type="chain" id="PRO_5032635784" evidence="1">
    <location>
        <begin position="21"/>
        <end position="63"/>
    </location>
</feature>
<feature type="signal peptide" evidence="1">
    <location>
        <begin position="1"/>
        <end position="20"/>
    </location>
</feature>
<proteinExistence type="predicted"/>
<accession>A0A835AIS6</accession>
<evidence type="ECO:0000313" key="3">
    <source>
        <dbReference type="Proteomes" id="UP000636709"/>
    </source>
</evidence>
<sequence>MARVAVVAVLLVQCCNLVVAARPLLDAGGRYSGMIMQVLDKGCSAPGEGNNSGWQGPHPPPGC</sequence>
<dbReference type="AlphaFoldDB" id="A0A835AIS6"/>
<evidence type="ECO:0000313" key="2">
    <source>
        <dbReference type="EMBL" id="KAF8667789.1"/>
    </source>
</evidence>
<gene>
    <name evidence="2" type="ORF">HU200_052600</name>
</gene>
<reference evidence="2" key="1">
    <citation type="submission" date="2020-07" db="EMBL/GenBank/DDBJ databases">
        <title>Genome sequence and genetic diversity analysis of an under-domesticated orphan crop, white fonio (Digitaria exilis).</title>
        <authorList>
            <person name="Bennetzen J.L."/>
            <person name="Chen S."/>
            <person name="Ma X."/>
            <person name="Wang X."/>
            <person name="Yssel A.E.J."/>
            <person name="Chaluvadi S.R."/>
            <person name="Johnson M."/>
            <person name="Gangashetty P."/>
            <person name="Hamidou F."/>
            <person name="Sanogo M.D."/>
            <person name="Zwaenepoel A."/>
            <person name="Wallace J."/>
            <person name="Van De Peer Y."/>
            <person name="Van Deynze A."/>
        </authorList>
    </citation>
    <scope>NUCLEOTIDE SEQUENCE</scope>
    <source>
        <tissue evidence="2">Leaves</tissue>
    </source>
</reference>